<feature type="domain" description="RRM" evidence="4">
    <location>
        <begin position="182"/>
        <end position="262"/>
    </location>
</feature>
<dbReference type="InterPro" id="IPR000504">
    <property type="entry name" value="RRM_dom"/>
</dbReference>
<feature type="compositionally biased region" description="Gly residues" evidence="3">
    <location>
        <begin position="317"/>
        <end position="328"/>
    </location>
</feature>
<evidence type="ECO:0000259" key="4">
    <source>
        <dbReference type="PROSITE" id="PS50102"/>
    </source>
</evidence>
<gene>
    <name evidence="5" type="ORF">BUALT_Bualt03G0144900</name>
</gene>
<feature type="region of interest" description="Disordered" evidence="3">
    <location>
        <begin position="419"/>
        <end position="467"/>
    </location>
</feature>
<feature type="compositionally biased region" description="Polar residues" evidence="3">
    <location>
        <begin position="429"/>
        <end position="444"/>
    </location>
</feature>
<dbReference type="GO" id="GO:0003723">
    <property type="term" value="F:RNA binding"/>
    <property type="evidence" value="ECO:0007669"/>
    <property type="project" value="UniProtKB-UniRule"/>
</dbReference>
<dbReference type="FunFam" id="3.30.70.330:FF:000529">
    <property type="entry name" value="UBP1-associated protein 2C isoform A"/>
    <property type="match status" value="1"/>
</dbReference>
<evidence type="ECO:0000256" key="1">
    <source>
        <dbReference type="ARBA" id="ARBA00022884"/>
    </source>
</evidence>
<organism evidence="5 6">
    <name type="scientific">Buddleja alternifolia</name>
    <dbReference type="NCBI Taxonomy" id="168488"/>
    <lineage>
        <taxon>Eukaryota</taxon>
        <taxon>Viridiplantae</taxon>
        <taxon>Streptophyta</taxon>
        <taxon>Embryophyta</taxon>
        <taxon>Tracheophyta</taxon>
        <taxon>Spermatophyta</taxon>
        <taxon>Magnoliopsida</taxon>
        <taxon>eudicotyledons</taxon>
        <taxon>Gunneridae</taxon>
        <taxon>Pentapetalae</taxon>
        <taxon>asterids</taxon>
        <taxon>lamiids</taxon>
        <taxon>Lamiales</taxon>
        <taxon>Scrophulariaceae</taxon>
        <taxon>Buddlejeae</taxon>
        <taxon>Buddleja</taxon>
    </lineage>
</organism>
<reference evidence="5" key="1">
    <citation type="submission" date="2019-10" db="EMBL/GenBank/DDBJ databases">
        <authorList>
            <person name="Zhang R."/>
            <person name="Pan Y."/>
            <person name="Wang J."/>
            <person name="Ma R."/>
            <person name="Yu S."/>
        </authorList>
    </citation>
    <scope>NUCLEOTIDE SEQUENCE</scope>
    <source>
        <strain evidence="5">LA-IB0</strain>
        <tissue evidence="5">Leaf</tissue>
    </source>
</reference>
<dbReference type="PROSITE" id="PS50102">
    <property type="entry name" value="RRM"/>
    <property type="match status" value="2"/>
</dbReference>
<dbReference type="InterPro" id="IPR012677">
    <property type="entry name" value="Nucleotide-bd_a/b_plait_sf"/>
</dbReference>
<dbReference type="SMART" id="SM00360">
    <property type="entry name" value="RRM"/>
    <property type="match status" value="2"/>
</dbReference>
<dbReference type="InterPro" id="IPR035979">
    <property type="entry name" value="RBD_domain_sf"/>
</dbReference>
<sequence>MDPIKKRKIDENGVVEGNPDSFIPLMLTPDDARKILEPFTHDQLLEIVQNALLRHPDVLDSVRSVSGRDVTQRKLFIRGLGSETTTEKLRALFAAYGELDEAVVINDKATGKSKGYGFITYKHIDGAMMALKEPSKKIDGRMTVTQLAAAGMSGGGGGGGGGSGVGGGSVGGVNNQVDVSSRKIFVGNVPYDMSTERLLQHFLMYGEIEEGPLGFDKATGKSKGFALFVYKTAEAARASLVDPIKNIDGHQLNCKLAIDGKRGKPPGPVPGVGAVGPMGVAGGNQRNGDGSGATMPGWQYGGPGGIGGQYGGLSGGSGPGVGGGVGGPGVPPIGSQASGSNLGLSGGYNSGLGGPHVGSSHYGGPVGTGYSGLGGTGAGLGSGGGALGGIGAGLGGSAGGMAGAGRGSSLYGYPPSSTGMGSGDYPQSAPYSLSSSGYQGQHNQPVGASPAPRGPPGGVYQGMPRYY</sequence>
<proteinExistence type="predicted"/>
<evidence type="ECO:0000256" key="2">
    <source>
        <dbReference type="PROSITE-ProRule" id="PRU00176"/>
    </source>
</evidence>
<protein>
    <recommendedName>
        <fullName evidence="4">RRM domain-containing protein</fullName>
    </recommendedName>
</protein>
<name>A0AAV6Y511_9LAMI</name>
<feature type="region of interest" description="Disordered" evidence="3">
    <location>
        <begin position="317"/>
        <end position="338"/>
    </location>
</feature>
<keyword evidence="6" id="KW-1185">Reference proteome</keyword>
<evidence type="ECO:0000313" key="6">
    <source>
        <dbReference type="Proteomes" id="UP000826271"/>
    </source>
</evidence>
<dbReference type="PANTHER" id="PTHR48024:SF38">
    <property type="entry name" value="UBP1-ASSOCIATED PROTEIN 2C-LIKE"/>
    <property type="match status" value="1"/>
</dbReference>
<dbReference type="EMBL" id="WHWC01000003">
    <property type="protein sequence ID" value="KAG8386400.1"/>
    <property type="molecule type" value="Genomic_DNA"/>
</dbReference>
<dbReference type="InterPro" id="IPR050886">
    <property type="entry name" value="RNA-binding_reg"/>
</dbReference>
<dbReference type="Proteomes" id="UP000826271">
    <property type="component" value="Unassembled WGS sequence"/>
</dbReference>
<dbReference type="SUPFAM" id="SSF54928">
    <property type="entry name" value="RNA-binding domain, RBD"/>
    <property type="match status" value="2"/>
</dbReference>
<dbReference type="GO" id="GO:0005634">
    <property type="term" value="C:nucleus"/>
    <property type="evidence" value="ECO:0007669"/>
    <property type="project" value="TreeGrafter"/>
</dbReference>
<dbReference type="PANTHER" id="PTHR48024">
    <property type="entry name" value="GEO13361P1-RELATED"/>
    <property type="match status" value="1"/>
</dbReference>
<dbReference type="AlphaFoldDB" id="A0AAV6Y511"/>
<dbReference type="Pfam" id="PF00076">
    <property type="entry name" value="RRM_1"/>
    <property type="match status" value="2"/>
</dbReference>
<dbReference type="Gene3D" id="3.30.70.330">
    <property type="match status" value="2"/>
</dbReference>
<keyword evidence="1 2" id="KW-0694">RNA-binding</keyword>
<comment type="caution">
    <text evidence="5">The sequence shown here is derived from an EMBL/GenBank/DDBJ whole genome shotgun (WGS) entry which is preliminary data.</text>
</comment>
<accession>A0AAV6Y511</accession>
<evidence type="ECO:0000313" key="5">
    <source>
        <dbReference type="EMBL" id="KAG8386400.1"/>
    </source>
</evidence>
<feature type="domain" description="RRM" evidence="4">
    <location>
        <begin position="73"/>
        <end position="150"/>
    </location>
</feature>
<evidence type="ECO:0000256" key="3">
    <source>
        <dbReference type="SAM" id="MobiDB-lite"/>
    </source>
</evidence>